<evidence type="ECO:0000313" key="8">
    <source>
        <dbReference type="Proteomes" id="UP000253817"/>
    </source>
</evidence>
<evidence type="ECO:0000313" key="9">
    <source>
        <dbReference type="Proteomes" id="UP000270112"/>
    </source>
</evidence>
<reference evidence="9" key="2">
    <citation type="submission" date="2018-05" db="EMBL/GenBank/DDBJ databases">
        <title>Genome Sequencing of selected type strains of the family Eggerthellaceae.</title>
        <authorList>
            <person name="Danylec N."/>
            <person name="Stoll D.A."/>
            <person name="Doetsch A."/>
            <person name="Huch M."/>
        </authorList>
    </citation>
    <scope>NUCLEOTIDE SEQUENCE [LARGE SCALE GENOMIC DNA]</scope>
    <source>
        <strain evidence="9">DSM 16107</strain>
    </source>
</reference>
<accession>A0A3N0IXM9</accession>
<comment type="subcellular location">
    <subcellularLocation>
        <location evidence="1">Membrane</location>
        <topology evidence="1">Multi-pass membrane protein</topology>
    </subcellularLocation>
</comment>
<evidence type="ECO:0000256" key="2">
    <source>
        <dbReference type="ARBA" id="ARBA00022692"/>
    </source>
</evidence>
<evidence type="ECO:0000256" key="5">
    <source>
        <dbReference type="SAM" id="Phobius"/>
    </source>
</evidence>
<sequence length="417" mass="42962">MMSTSGVRFDTRGCCMSDGKDGSDRRLSAYRWVILLVACALIFMTNYLQFQVSSLAPLIVVRFGLDSVELSSLLLAPLLSGVFLSIPGGVLCDRFGPRVVVAVATAVSVAAGFARVGAGDYSSLFCAMLLLGCCPAVLQASLIKLFCIWFKGASNLAMGLYFASASVGIACAQATSNLFPTMDAAFFAPSVLFLLCGVAWALFARDVPEGEAPPEGERIVRYLKTAATSKNVWLIALAVGLGMATSTAYMGLFPQALYEVHGLDPEAAGVTAAVLSLGSIAGSVLGPLACRRLGSVKGMLAAIVLLGGVAKLVSWMLFGGEGVWVLLLVNGALGSAAGPVLEALPGAFPEIGHKYAGSAGGLVGSVSLAISYALPLAVSGVAGADYSLNLILESLCFAVAVVPIALLSKPRETPCTR</sequence>
<evidence type="ECO:0000313" key="6">
    <source>
        <dbReference type="EMBL" id="RDB67559.1"/>
    </source>
</evidence>
<feature type="transmembrane region" description="Helical" evidence="5">
    <location>
        <begin position="185"/>
        <end position="203"/>
    </location>
</feature>
<dbReference type="InterPro" id="IPR036259">
    <property type="entry name" value="MFS_trans_sf"/>
</dbReference>
<dbReference type="EMBL" id="QICC01000028">
    <property type="protein sequence ID" value="RNM41738.1"/>
    <property type="molecule type" value="Genomic_DNA"/>
</dbReference>
<feature type="transmembrane region" description="Helical" evidence="5">
    <location>
        <begin position="267"/>
        <end position="288"/>
    </location>
</feature>
<feature type="transmembrane region" description="Helical" evidence="5">
    <location>
        <begin position="99"/>
        <end position="116"/>
    </location>
</feature>
<organism evidence="7 9">
    <name type="scientific">Eggerthella sinensis</name>
    <dbReference type="NCBI Taxonomy" id="242230"/>
    <lineage>
        <taxon>Bacteria</taxon>
        <taxon>Bacillati</taxon>
        <taxon>Actinomycetota</taxon>
        <taxon>Coriobacteriia</taxon>
        <taxon>Eggerthellales</taxon>
        <taxon>Eggerthellaceae</taxon>
        <taxon>Eggerthella</taxon>
    </lineage>
</organism>
<dbReference type="GO" id="GO:0022857">
    <property type="term" value="F:transmembrane transporter activity"/>
    <property type="evidence" value="ECO:0007669"/>
    <property type="project" value="InterPro"/>
</dbReference>
<protein>
    <recommendedName>
        <fullName evidence="10">MFS transporter</fullName>
    </recommendedName>
</protein>
<evidence type="ECO:0000256" key="3">
    <source>
        <dbReference type="ARBA" id="ARBA00022989"/>
    </source>
</evidence>
<keyword evidence="4 5" id="KW-0472">Membrane</keyword>
<name>A0A3N0IXM9_9ACTN</name>
<dbReference type="InterPro" id="IPR011701">
    <property type="entry name" value="MFS"/>
</dbReference>
<reference evidence="6 8" key="1">
    <citation type="journal article" date="2018" name="Elife">
        <title>Discovery and characterization of a prevalent human gut bacterial enzyme sufficient for the inactivation of a family of plant toxins.</title>
        <authorList>
            <person name="Koppel N."/>
            <person name="Bisanz J.E."/>
            <person name="Pandelia M.E."/>
            <person name="Turnbaugh P.J."/>
            <person name="Balskus E.P."/>
        </authorList>
    </citation>
    <scope>NUCLEOTIDE SEQUENCE [LARGE SCALE GENOMIC DNA]</scope>
    <source>
        <strain evidence="6 8">DSM 16107</strain>
    </source>
</reference>
<comment type="caution">
    <text evidence="7">The sequence shown here is derived from an EMBL/GenBank/DDBJ whole genome shotgun (WGS) entry which is preliminary data.</text>
</comment>
<feature type="transmembrane region" description="Helical" evidence="5">
    <location>
        <begin position="386"/>
        <end position="407"/>
    </location>
</feature>
<evidence type="ECO:0000256" key="4">
    <source>
        <dbReference type="ARBA" id="ARBA00023136"/>
    </source>
</evidence>
<keyword evidence="2 5" id="KW-0812">Transmembrane</keyword>
<dbReference type="Gene3D" id="1.20.1250.20">
    <property type="entry name" value="MFS general substrate transporter like domains"/>
    <property type="match status" value="2"/>
</dbReference>
<evidence type="ECO:0000313" key="7">
    <source>
        <dbReference type="EMBL" id="RNM41738.1"/>
    </source>
</evidence>
<proteinExistence type="predicted"/>
<dbReference type="AlphaFoldDB" id="A0A3N0IXM9"/>
<evidence type="ECO:0000256" key="1">
    <source>
        <dbReference type="ARBA" id="ARBA00004141"/>
    </source>
</evidence>
<feature type="transmembrane region" description="Helical" evidence="5">
    <location>
        <begin position="159"/>
        <end position="179"/>
    </location>
</feature>
<feature type="transmembrane region" description="Helical" evidence="5">
    <location>
        <begin position="356"/>
        <end position="374"/>
    </location>
</feature>
<evidence type="ECO:0008006" key="10">
    <source>
        <dbReference type="Google" id="ProtNLM"/>
    </source>
</evidence>
<gene>
    <name evidence="6" type="ORF">C1876_12790</name>
    <name evidence="7" type="ORF">DMP09_08335</name>
</gene>
<dbReference type="PANTHER" id="PTHR10924">
    <property type="entry name" value="MAJOR FACILITATOR SUPERFAMILY PROTEIN-RELATED"/>
    <property type="match status" value="1"/>
</dbReference>
<dbReference type="Proteomes" id="UP000270112">
    <property type="component" value="Unassembled WGS sequence"/>
</dbReference>
<dbReference type="Pfam" id="PF07690">
    <property type="entry name" value="MFS_1"/>
    <property type="match status" value="1"/>
</dbReference>
<dbReference type="GO" id="GO:0016020">
    <property type="term" value="C:membrane"/>
    <property type="evidence" value="ECO:0007669"/>
    <property type="project" value="UniProtKB-SubCell"/>
</dbReference>
<reference evidence="7" key="3">
    <citation type="journal article" date="2019" name="Microbiol. Resour. Announc.">
        <title>Draft Genome Sequences of Type Strains of Gordonibacter faecihominis, Paraeggerthella hongkongensis, Parvibacter caecicola,Slackia equolifaciens, Slackia faecicanis, and Slackia isoflavoniconvertens.</title>
        <authorList>
            <person name="Danylec N."/>
            <person name="Stoll D.A."/>
            <person name="Dotsch A."/>
            <person name="Huch M."/>
        </authorList>
    </citation>
    <scope>NUCLEOTIDE SEQUENCE</scope>
    <source>
        <strain evidence="7">DSM 16107</strain>
    </source>
</reference>
<dbReference type="SUPFAM" id="SSF103473">
    <property type="entry name" value="MFS general substrate transporter"/>
    <property type="match status" value="1"/>
</dbReference>
<dbReference type="CDD" id="cd06174">
    <property type="entry name" value="MFS"/>
    <property type="match status" value="1"/>
</dbReference>
<dbReference type="Proteomes" id="UP000253817">
    <property type="component" value="Unassembled WGS sequence"/>
</dbReference>
<feature type="transmembrane region" description="Helical" evidence="5">
    <location>
        <begin position="29"/>
        <end position="50"/>
    </location>
</feature>
<dbReference type="EMBL" id="PPTT01000024">
    <property type="protein sequence ID" value="RDB67559.1"/>
    <property type="molecule type" value="Genomic_DNA"/>
</dbReference>
<feature type="transmembrane region" description="Helical" evidence="5">
    <location>
        <begin position="231"/>
        <end position="252"/>
    </location>
</feature>
<feature type="transmembrane region" description="Helical" evidence="5">
    <location>
        <begin position="324"/>
        <end position="344"/>
    </location>
</feature>
<feature type="transmembrane region" description="Helical" evidence="5">
    <location>
        <begin position="122"/>
        <end position="147"/>
    </location>
</feature>
<dbReference type="PANTHER" id="PTHR10924:SF6">
    <property type="entry name" value="SOLUTE CARRIER FAMILY 49 MEMBER A3"/>
    <property type="match status" value="1"/>
</dbReference>
<feature type="transmembrane region" description="Helical" evidence="5">
    <location>
        <begin position="70"/>
        <end position="92"/>
    </location>
</feature>
<feature type="transmembrane region" description="Helical" evidence="5">
    <location>
        <begin position="300"/>
        <end position="318"/>
    </location>
</feature>
<keyword evidence="8" id="KW-1185">Reference proteome</keyword>
<keyword evidence="3 5" id="KW-1133">Transmembrane helix</keyword>
<dbReference type="InterPro" id="IPR049680">
    <property type="entry name" value="FLVCR1-2_SLC49-like"/>
</dbReference>